<accession>A0A6G1ITX3</accession>
<evidence type="ECO:0000256" key="2">
    <source>
        <dbReference type="ARBA" id="ARBA00022692"/>
    </source>
</evidence>
<dbReference type="EMBL" id="MU005591">
    <property type="protein sequence ID" value="KAF2681430.1"/>
    <property type="molecule type" value="Genomic_DNA"/>
</dbReference>
<keyword evidence="4 6" id="KW-0472">Membrane</keyword>
<feature type="transmembrane region" description="Helical" evidence="6">
    <location>
        <begin position="228"/>
        <end position="249"/>
    </location>
</feature>
<dbReference type="GO" id="GO:0016020">
    <property type="term" value="C:membrane"/>
    <property type="evidence" value="ECO:0007669"/>
    <property type="project" value="UniProtKB-SubCell"/>
</dbReference>
<keyword evidence="2 6" id="KW-0812">Transmembrane</keyword>
<feature type="transmembrane region" description="Helical" evidence="6">
    <location>
        <begin position="95"/>
        <end position="114"/>
    </location>
</feature>
<gene>
    <name evidence="8" type="ORF">K458DRAFT_391817</name>
</gene>
<feature type="domain" description="Rhodopsin" evidence="7">
    <location>
        <begin position="36"/>
        <end position="293"/>
    </location>
</feature>
<dbReference type="Proteomes" id="UP000799291">
    <property type="component" value="Unassembled WGS sequence"/>
</dbReference>
<evidence type="ECO:0000256" key="1">
    <source>
        <dbReference type="ARBA" id="ARBA00004141"/>
    </source>
</evidence>
<evidence type="ECO:0000313" key="8">
    <source>
        <dbReference type="EMBL" id="KAF2681430.1"/>
    </source>
</evidence>
<evidence type="ECO:0000256" key="5">
    <source>
        <dbReference type="ARBA" id="ARBA00038359"/>
    </source>
</evidence>
<comment type="subcellular location">
    <subcellularLocation>
        <location evidence="1">Membrane</location>
        <topology evidence="1">Multi-pass membrane protein</topology>
    </subcellularLocation>
</comment>
<name>A0A6G1ITX3_9PLEO</name>
<keyword evidence="3 6" id="KW-1133">Transmembrane helix</keyword>
<proteinExistence type="inferred from homology"/>
<feature type="transmembrane region" description="Helical" evidence="6">
    <location>
        <begin position="126"/>
        <end position="145"/>
    </location>
</feature>
<evidence type="ECO:0000256" key="4">
    <source>
        <dbReference type="ARBA" id="ARBA00023136"/>
    </source>
</evidence>
<dbReference type="OrthoDB" id="5022096at2759"/>
<dbReference type="AlphaFoldDB" id="A0A6G1ITX3"/>
<dbReference type="InterPro" id="IPR049326">
    <property type="entry name" value="Rhodopsin_dom_fungi"/>
</dbReference>
<feature type="transmembrane region" description="Helical" evidence="6">
    <location>
        <begin position="52"/>
        <end position="75"/>
    </location>
</feature>
<evidence type="ECO:0000256" key="3">
    <source>
        <dbReference type="ARBA" id="ARBA00022989"/>
    </source>
</evidence>
<reference evidence="8" key="1">
    <citation type="journal article" date="2020" name="Stud. Mycol.">
        <title>101 Dothideomycetes genomes: a test case for predicting lifestyles and emergence of pathogens.</title>
        <authorList>
            <person name="Haridas S."/>
            <person name="Albert R."/>
            <person name="Binder M."/>
            <person name="Bloem J."/>
            <person name="Labutti K."/>
            <person name="Salamov A."/>
            <person name="Andreopoulos B."/>
            <person name="Baker S."/>
            <person name="Barry K."/>
            <person name="Bills G."/>
            <person name="Bluhm B."/>
            <person name="Cannon C."/>
            <person name="Castanera R."/>
            <person name="Culley D."/>
            <person name="Daum C."/>
            <person name="Ezra D."/>
            <person name="Gonzalez J."/>
            <person name="Henrissat B."/>
            <person name="Kuo A."/>
            <person name="Liang C."/>
            <person name="Lipzen A."/>
            <person name="Lutzoni F."/>
            <person name="Magnuson J."/>
            <person name="Mondo S."/>
            <person name="Nolan M."/>
            <person name="Ohm R."/>
            <person name="Pangilinan J."/>
            <person name="Park H.-J."/>
            <person name="Ramirez L."/>
            <person name="Alfaro M."/>
            <person name="Sun H."/>
            <person name="Tritt A."/>
            <person name="Yoshinaga Y."/>
            <person name="Zwiers L.-H."/>
            <person name="Turgeon B."/>
            <person name="Goodwin S."/>
            <person name="Spatafora J."/>
            <person name="Crous P."/>
            <person name="Grigoriev I."/>
        </authorList>
    </citation>
    <scope>NUCLEOTIDE SEQUENCE</scope>
    <source>
        <strain evidence="8">CBS 122367</strain>
    </source>
</reference>
<evidence type="ECO:0000256" key="6">
    <source>
        <dbReference type="SAM" id="Phobius"/>
    </source>
</evidence>
<dbReference type="PANTHER" id="PTHR33048:SF129">
    <property type="entry name" value="INTEGRAL MEMBRANE PROTEIN-RELATED"/>
    <property type="match status" value="1"/>
</dbReference>
<feature type="transmembrane region" description="Helical" evidence="6">
    <location>
        <begin position="200"/>
        <end position="221"/>
    </location>
</feature>
<sequence>MEANQQPPPGGNTSNATPGLIGVSFLFAVGLAVYGVRMYARSRAVVKLAIPDYLVSAGLFCEFIVLSILLATLHLGLAKHDYYISQFARTKIMHLLFYLGLVGFWASSFARMSIGSMLLSFPISKAWRVTVWVLLVIQTAMPIGADVFQLLQCRPIRAMWEQVPDAVCWSAGVSQSYGYIFAGSVLFDTQDEEAANFREALGVLSDLVFAILPVHLFWPLHRPATERVLIIVLMGFGTVAAVAGGMKIYHISAWNPRYAILRDWVPLLWWYRVEEIGLIIAACAPFLKPLLERVLHRFGASQCRFLTIGLNSVRSDREDISMEDEATIHSKH</sequence>
<evidence type="ECO:0000259" key="7">
    <source>
        <dbReference type="Pfam" id="PF20684"/>
    </source>
</evidence>
<dbReference type="InterPro" id="IPR052337">
    <property type="entry name" value="SAT4-like"/>
</dbReference>
<keyword evidence="9" id="KW-1185">Reference proteome</keyword>
<dbReference type="PANTHER" id="PTHR33048">
    <property type="entry name" value="PTH11-LIKE INTEGRAL MEMBRANE PROTEIN (AFU_ORTHOLOGUE AFUA_5G11245)"/>
    <property type="match status" value="1"/>
</dbReference>
<dbReference type="Pfam" id="PF20684">
    <property type="entry name" value="Fung_rhodopsin"/>
    <property type="match status" value="1"/>
</dbReference>
<protein>
    <recommendedName>
        <fullName evidence="7">Rhodopsin domain-containing protein</fullName>
    </recommendedName>
</protein>
<comment type="similarity">
    <text evidence="5">Belongs to the SAT4 family.</text>
</comment>
<organism evidence="8 9">
    <name type="scientific">Lentithecium fluviatile CBS 122367</name>
    <dbReference type="NCBI Taxonomy" id="1168545"/>
    <lineage>
        <taxon>Eukaryota</taxon>
        <taxon>Fungi</taxon>
        <taxon>Dikarya</taxon>
        <taxon>Ascomycota</taxon>
        <taxon>Pezizomycotina</taxon>
        <taxon>Dothideomycetes</taxon>
        <taxon>Pleosporomycetidae</taxon>
        <taxon>Pleosporales</taxon>
        <taxon>Massarineae</taxon>
        <taxon>Lentitheciaceae</taxon>
        <taxon>Lentithecium</taxon>
    </lineage>
</organism>
<feature type="transmembrane region" description="Helical" evidence="6">
    <location>
        <begin position="20"/>
        <end position="40"/>
    </location>
</feature>
<evidence type="ECO:0000313" key="9">
    <source>
        <dbReference type="Proteomes" id="UP000799291"/>
    </source>
</evidence>